<dbReference type="OrthoDB" id="165133at2"/>
<evidence type="ECO:0000259" key="2">
    <source>
        <dbReference type="Pfam" id="PF14340"/>
    </source>
</evidence>
<feature type="transmembrane region" description="Helical" evidence="1">
    <location>
        <begin position="88"/>
        <end position="107"/>
    </location>
</feature>
<keyword evidence="1" id="KW-1133">Transmembrane helix</keyword>
<keyword evidence="1" id="KW-0472">Membrane</keyword>
<comment type="caution">
    <text evidence="3">The sequence shown here is derived from an EMBL/GenBank/DDBJ whole genome shotgun (WGS) entry which is preliminary data.</text>
</comment>
<name>A0A178MIC4_9CHLR</name>
<organism evidence="3 4">
    <name type="scientific">Chloroflexus islandicus</name>
    <dbReference type="NCBI Taxonomy" id="1707952"/>
    <lineage>
        <taxon>Bacteria</taxon>
        <taxon>Bacillati</taxon>
        <taxon>Chloroflexota</taxon>
        <taxon>Chloroflexia</taxon>
        <taxon>Chloroflexales</taxon>
        <taxon>Chloroflexineae</taxon>
        <taxon>Chloroflexaceae</taxon>
        <taxon>Chloroflexus</taxon>
    </lineage>
</organism>
<sequence length="148" mass="16058">MATQPIASPPTLVDRTALRVNQATIILLVLIAFVTDSLWLLAFVAAVMALGTISPALALFQRLYRDVLRPRGLLRPDVHQEDPAPHRFAQGMGAAVLIAATIALWFGAHLLGWGLALLVVALAAVNLLFGFCAGCFIFFQLQRLGLWK</sequence>
<feature type="transmembrane region" description="Helical" evidence="1">
    <location>
        <begin position="39"/>
        <end position="60"/>
    </location>
</feature>
<gene>
    <name evidence="3" type="ORF">A6A03_08990</name>
</gene>
<evidence type="ECO:0000256" key="1">
    <source>
        <dbReference type="SAM" id="Phobius"/>
    </source>
</evidence>
<dbReference type="STRING" id="1707952.A6A03_08990"/>
<keyword evidence="1" id="KW-0812">Transmembrane</keyword>
<evidence type="ECO:0000313" key="4">
    <source>
        <dbReference type="Proteomes" id="UP000078287"/>
    </source>
</evidence>
<feature type="transmembrane region" description="Helical" evidence="1">
    <location>
        <begin position="12"/>
        <end position="33"/>
    </location>
</feature>
<dbReference type="InterPro" id="IPR025508">
    <property type="entry name" value="DUF4395"/>
</dbReference>
<accession>A0A178MIC4</accession>
<feature type="domain" description="DUF4395" evidence="2">
    <location>
        <begin position="13"/>
        <end position="143"/>
    </location>
</feature>
<dbReference type="AlphaFoldDB" id="A0A178MIC4"/>
<dbReference type="Proteomes" id="UP000078287">
    <property type="component" value="Unassembled WGS sequence"/>
</dbReference>
<evidence type="ECO:0000313" key="3">
    <source>
        <dbReference type="EMBL" id="OAN47764.1"/>
    </source>
</evidence>
<dbReference type="InterPro" id="IPR016942">
    <property type="entry name" value="UCP030042"/>
</dbReference>
<reference evidence="3 4" key="1">
    <citation type="submission" date="2016-04" db="EMBL/GenBank/DDBJ databases">
        <title>Chloroflexus islandicus sp. nov., a thermophilic filamentous anoxygenic phototrophic bacterium from geyser Strokkur (Iceland).</title>
        <authorList>
            <person name="Gaisin V.A."/>
            <person name="Kalashnikov A.M."/>
            <person name="Sukhacheva M.V."/>
            <person name="Grouzdev D.S."/>
            <person name="Ivanov T.M."/>
            <person name="Kuznetsov B."/>
            <person name="Gorlenko V.M."/>
        </authorList>
    </citation>
    <scope>NUCLEOTIDE SEQUENCE [LARGE SCALE GENOMIC DNA]</scope>
    <source>
        <strain evidence="4">isl-2</strain>
    </source>
</reference>
<dbReference type="PIRSF" id="PIRSF030042">
    <property type="entry name" value="UCP030042"/>
    <property type="match status" value="1"/>
</dbReference>
<feature type="transmembrane region" description="Helical" evidence="1">
    <location>
        <begin position="113"/>
        <end position="139"/>
    </location>
</feature>
<keyword evidence="4" id="KW-1185">Reference proteome</keyword>
<protein>
    <recommendedName>
        <fullName evidence="2">DUF4395 domain-containing protein</fullName>
    </recommendedName>
</protein>
<dbReference type="RefSeq" id="WP_066783342.1">
    <property type="nucleotide sequence ID" value="NZ_LWQS01000034.1"/>
</dbReference>
<dbReference type="Pfam" id="PF14340">
    <property type="entry name" value="DUF4395"/>
    <property type="match status" value="1"/>
</dbReference>
<proteinExistence type="predicted"/>
<dbReference type="EMBL" id="LWQS01000034">
    <property type="protein sequence ID" value="OAN47764.1"/>
    <property type="molecule type" value="Genomic_DNA"/>
</dbReference>